<keyword evidence="6 15" id="KW-0436">Ligase</keyword>
<keyword evidence="8 15" id="KW-0547">Nucleotide-binding</keyword>
<keyword evidence="10 15" id="KW-0460">Magnesium</keyword>
<comment type="subunit">
    <text evidence="3 15">Tetramer of two alpha and two beta subunits.</text>
</comment>
<protein>
    <recommendedName>
        <fullName evidence="15">Phenylalanine--tRNA ligase beta subunit</fullName>
        <ecNumber evidence="15">6.1.1.20</ecNumber>
    </recommendedName>
    <alternativeName>
        <fullName evidence="15">Phenylalanyl-tRNA synthetase beta subunit</fullName>
        <shortName evidence="15">PheRS</shortName>
    </alternativeName>
</protein>
<proteinExistence type="inferred from homology"/>
<dbReference type="SUPFAM" id="SSF55681">
    <property type="entry name" value="Class II aaRS and biotin synthetases"/>
    <property type="match status" value="1"/>
</dbReference>
<evidence type="ECO:0000256" key="7">
    <source>
        <dbReference type="ARBA" id="ARBA00022723"/>
    </source>
</evidence>
<dbReference type="InterPro" id="IPR033714">
    <property type="entry name" value="tRNA_bind_bactPheRS"/>
</dbReference>
<evidence type="ECO:0000256" key="12">
    <source>
        <dbReference type="ARBA" id="ARBA00022917"/>
    </source>
</evidence>
<dbReference type="EC" id="6.1.1.20" evidence="15"/>
<dbReference type="Gene3D" id="3.30.70.380">
    <property type="entry name" value="Ferrodoxin-fold anticodon-binding domain"/>
    <property type="match status" value="1"/>
</dbReference>
<dbReference type="GO" id="GO:0009328">
    <property type="term" value="C:phenylalanine-tRNA ligase complex"/>
    <property type="evidence" value="ECO:0007669"/>
    <property type="project" value="TreeGrafter"/>
</dbReference>
<dbReference type="InterPro" id="IPR036690">
    <property type="entry name" value="Fdx_antiC-bd_sf"/>
</dbReference>
<gene>
    <name evidence="15 20" type="primary">pheT</name>
    <name evidence="20" type="ORF">OM074_19045</name>
</gene>
<dbReference type="Pfam" id="PF03483">
    <property type="entry name" value="B3_4"/>
    <property type="match status" value="1"/>
</dbReference>
<dbReference type="GO" id="GO:0004826">
    <property type="term" value="F:phenylalanine-tRNA ligase activity"/>
    <property type="evidence" value="ECO:0007669"/>
    <property type="project" value="UniProtKB-UniRule"/>
</dbReference>
<dbReference type="InterPro" id="IPR020825">
    <property type="entry name" value="Phe-tRNA_synthase-like_B3/B4"/>
</dbReference>
<keyword evidence="11 16" id="KW-0694">RNA-binding</keyword>
<evidence type="ECO:0000256" key="1">
    <source>
        <dbReference type="ARBA" id="ARBA00004496"/>
    </source>
</evidence>
<evidence type="ECO:0000256" key="3">
    <source>
        <dbReference type="ARBA" id="ARBA00011209"/>
    </source>
</evidence>
<dbReference type="SMART" id="SM00896">
    <property type="entry name" value="FDX-ACB"/>
    <property type="match status" value="1"/>
</dbReference>
<evidence type="ECO:0000256" key="8">
    <source>
        <dbReference type="ARBA" id="ARBA00022741"/>
    </source>
</evidence>
<evidence type="ECO:0000259" key="17">
    <source>
        <dbReference type="PROSITE" id="PS50886"/>
    </source>
</evidence>
<dbReference type="Pfam" id="PF03147">
    <property type="entry name" value="FDX-ACB"/>
    <property type="match status" value="1"/>
</dbReference>
<dbReference type="NCBIfam" id="TIGR00472">
    <property type="entry name" value="pheT_bact"/>
    <property type="match status" value="1"/>
</dbReference>
<dbReference type="FunFam" id="3.30.70.380:FF:000001">
    <property type="entry name" value="Phenylalanine--tRNA ligase beta subunit"/>
    <property type="match status" value="1"/>
</dbReference>
<dbReference type="Gene3D" id="3.50.40.10">
    <property type="entry name" value="Phenylalanyl-trna Synthetase, Chain B, domain 3"/>
    <property type="match status" value="1"/>
</dbReference>
<keyword evidence="12 15" id="KW-0648">Protein biosynthesis</keyword>
<dbReference type="SMART" id="SM00873">
    <property type="entry name" value="B3_4"/>
    <property type="match status" value="1"/>
</dbReference>
<dbReference type="NCBIfam" id="NF045760">
    <property type="entry name" value="YtpR"/>
    <property type="match status" value="1"/>
</dbReference>
<dbReference type="PANTHER" id="PTHR10947:SF0">
    <property type="entry name" value="PHENYLALANINE--TRNA LIGASE BETA SUBUNIT"/>
    <property type="match status" value="1"/>
</dbReference>
<dbReference type="SUPFAM" id="SSF54991">
    <property type="entry name" value="Anticodon-binding domain of PheRS"/>
    <property type="match status" value="1"/>
</dbReference>
<comment type="subcellular location">
    <subcellularLocation>
        <location evidence="1 15">Cytoplasm</location>
    </subcellularLocation>
</comment>
<dbReference type="HAMAP" id="MF_00283">
    <property type="entry name" value="Phe_tRNA_synth_beta1"/>
    <property type="match status" value="1"/>
</dbReference>
<dbReference type="InterPro" id="IPR012340">
    <property type="entry name" value="NA-bd_OB-fold"/>
</dbReference>
<evidence type="ECO:0000256" key="9">
    <source>
        <dbReference type="ARBA" id="ARBA00022840"/>
    </source>
</evidence>
<feature type="binding site" evidence="15">
    <location>
        <position position="477"/>
    </location>
    <ligand>
        <name>Mg(2+)</name>
        <dbReference type="ChEBI" id="CHEBI:18420"/>
        <note>shared with alpha subunit</note>
    </ligand>
</feature>
<organism evidence="20 21">
    <name type="scientific">Plebeiibacterium marinum</name>
    <dbReference type="NCBI Taxonomy" id="2992111"/>
    <lineage>
        <taxon>Bacteria</taxon>
        <taxon>Pseudomonadati</taxon>
        <taxon>Bacteroidota</taxon>
        <taxon>Bacteroidia</taxon>
        <taxon>Marinilabiliales</taxon>
        <taxon>Marinilabiliaceae</taxon>
        <taxon>Plebeiibacterium</taxon>
    </lineage>
</organism>
<comment type="similarity">
    <text evidence="2 15">Belongs to the phenylalanyl-tRNA synthetase beta subunit family. Type 1 subfamily.</text>
</comment>
<keyword evidence="5 16" id="KW-0820">tRNA-binding</keyword>
<keyword evidence="21" id="KW-1185">Reference proteome</keyword>
<evidence type="ECO:0000256" key="16">
    <source>
        <dbReference type="PROSITE-ProRule" id="PRU00209"/>
    </source>
</evidence>
<dbReference type="GO" id="GO:0000049">
    <property type="term" value="F:tRNA binding"/>
    <property type="evidence" value="ECO:0007669"/>
    <property type="project" value="UniProtKB-UniRule"/>
</dbReference>
<dbReference type="InterPro" id="IPR009061">
    <property type="entry name" value="DNA-bd_dom_put_sf"/>
</dbReference>
<dbReference type="InterPro" id="IPR005147">
    <property type="entry name" value="tRNA_synthase_B5-dom"/>
</dbReference>
<reference evidence="20" key="1">
    <citation type="submission" date="2022-10" db="EMBL/GenBank/DDBJ databases">
        <authorList>
            <person name="Yu W.X."/>
        </authorList>
    </citation>
    <scope>NUCLEOTIDE SEQUENCE</scope>
    <source>
        <strain evidence="20">D04</strain>
    </source>
</reference>
<dbReference type="GO" id="GO:0006432">
    <property type="term" value="P:phenylalanyl-tRNA aminoacylation"/>
    <property type="evidence" value="ECO:0007669"/>
    <property type="project" value="UniProtKB-UniRule"/>
</dbReference>
<dbReference type="SMART" id="SM00874">
    <property type="entry name" value="B5"/>
    <property type="match status" value="1"/>
</dbReference>
<feature type="binding site" evidence="15">
    <location>
        <position position="473"/>
    </location>
    <ligand>
        <name>Mg(2+)</name>
        <dbReference type="ChEBI" id="CHEBI:18420"/>
        <note>shared with alpha subunit</note>
    </ligand>
</feature>
<dbReference type="FunFam" id="3.50.40.10:FF:000001">
    <property type="entry name" value="Phenylalanine--tRNA ligase beta subunit"/>
    <property type="match status" value="1"/>
</dbReference>
<dbReference type="FunFam" id="2.40.50.140:FF:000045">
    <property type="entry name" value="Phenylalanine--tRNA ligase beta subunit"/>
    <property type="match status" value="1"/>
</dbReference>
<keyword evidence="7 15" id="KW-0479">Metal-binding</keyword>
<dbReference type="PROSITE" id="PS50886">
    <property type="entry name" value="TRBD"/>
    <property type="match status" value="1"/>
</dbReference>
<evidence type="ECO:0000256" key="2">
    <source>
        <dbReference type="ARBA" id="ARBA00008653"/>
    </source>
</evidence>
<evidence type="ECO:0000256" key="15">
    <source>
        <dbReference type="HAMAP-Rule" id="MF_00283"/>
    </source>
</evidence>
<evidence type="ECO:0000259" key="18">
    <source>
        <dbReference type="PROSITE" id="PS51447"/>
    </source>
</evidence>
<dbReference type="AlphaFoldDB" id="A0AAE3MH45"/>
<dbReference type="Proteomes" id="UP001207408">
    <property type="component" value="Unassembled WGS sequence"/>
</dbReference>
<comment type="cofactor">
    <cofactor evidence="15">
        <name>Mg(2+)</name>
        <dbReference type="ChEBI" id="CHEBI:18420"/>
    </cofactor>
    <text evidence="15">Binds 2 magnesium ions per tetramer.</text>
</comment>
<evidence type="ECO:0000256" key="6">
    <source>
        <dbReference type="ARBA" id="ARBA00022598"/>
    </source>
</evidence>
<dbReference type="RefSeq" id="WP_301202184.1">
    <property type="nucleotide sequence ID" value="NZ_JAPDPI010000057.1"/>
</dbReference>
<dbReference type="Gene3D" id="2.40.50.140">
    <property type="entry name" value="Nucleic acid-binding proteins"/>
    <property type="match status" value="1"/>
</dbReference>
<evidence type="ECO:0000259" key="19">
    <source>
        <dbReference type="PROSITE" id="PS51483"/>
    </source>
</evidence>
<dbReference type="EMBL" id="JAPDPI010000057">
    <property type="protein sequence ID" value="MCW3807733.1"/>
    <property type="molecule type" value="Genomic_DNA"/>
</dbReference>
<dbReference type="PROSITE" id="PS51447">
    <property type="entry name" value="FDX_ACB"/>
    <property type="match status" value="1"/>
</dbReference>
<sequence length="818" mass="90990">MQISYNWLKNYLNIDIETDKVSKILTDIGLEVGGIEEVQSIKGGLEGLVIGEVLTCEKHPGADKLSKTTVNVGGDEILPVVCGAPNVAAGQKVVVATVGTVLYDGDDSFTIKKSKIRGEESRGMICAEDEIGLGSSHDGIMVLPQDVEVGTLAKDYFEVETDVVIEIDLTPNRVDSASHYGVARDLAAYLKANGEQVELNLPSVDDFKVENKDFEVDVVVENQEACPRYCGVTISGVEVKESPDWLKNKLKLIGLSPINNIVDVTNFVLHELGQPLHAFDGDEVKGNKVVVKTLPEKTKFITLDETERELSDKDLMICNAEEGMCIAGVFGGTHSGVKESTTKVFLESAYFNPVYVRKTAKRHTLNTDASFRFERGIDPNITVYALKRAALLIKEVAGGTVSSEITDIYPEPIQNFEVDVKWKNILRLIGKDLSKETIKNIVTSLEMDILSEDEVGMKLSVPPYRVDVQREVDVIEDILRIYGYNNIEIPAEVHSTLVYSDNPDDHKVRNIIANQLVAQGFSEIMCNSLTKPDFYANLEKYPQKNVVSLFNPLSNDLGGMRQSLVMGGLESIVHNVNRRNADLKLFEFGNCYSLSDPEGEKGSLDKYSENHHLGVFLTGKMIAANWNAQERATSFADIRAVVNQIILRLNIPESMLLEDSVENDVFAEGVTLATRNKIQLVDFGVVSADLCKMFGLKETVYFAEFNWDNLLKVAGKQKVIYKEIPKYPEVSRDLALLVNKDVTFGQIKEVANKTEKKLLKSVSLFDIYEGKNLAEGKKSYAVNFILQDENKTLTDKQIDKIMKSMIRNLEKEIDAQLR</sequence>
<dbReference type="Pfam" id="PF03484">
    <property type="entry name" value="B5"/>
    <property type="match status" value="1"/>
</dbReference>
<dbReference type="Gene3D" id="3.30.930.10">
    <property type="entry name" value="Bira Bifunctional Protein, Domain 2"/>
    <property type="match status" value="1"/>
</dbReference>
<name>A0AAE3MH45_9BACT</name>
<comment type="catalytic activity">
    <reaction evidence="14 15">
        <text>tRNA(Phe) + L-phenylalanine + ATP = L-phenylalanyl-tRNA(Phe) + AMP + diphosphate + H(+)</text>
        <dbReference type="Rhea" id="RHEA:19413"/>
        <dbReference type="Rhea" id="RHEA-COMP:9668"/>
        <dbReference type="Rhea" id="RHEA-COMP:9699"/>
        <dbReference type="ChEBI" id="CHEBI:15378"/>
        <dbReference type="ChEBI" id="CHEBI:30616"/>
        <dbReference type="ChEBI" id="CHEBI:33019"/>
        <dbReference type="ChEBI" id="CHEBI:58095"/>
        <dbReference type="ChEBI" id="CHEBI:78442"/>
        <dbReference type="ChEBI" id="CHEBI:78531"/>
        <dbReference type="ChEBI" id="CHEBI:456215"/>
        <dbReference type="EC" id="6.1.1.20"/>
    </reaction>
</comment>
<dbReference type="GO" id="GO:0005524">
    <property type="term" value="F:ATP binding"/>
    <property type="evidence" value="ECO:0007669"/>
    <property type="project" value="UniProtKB-UniRule"/>
</dbReference>
<keyword evidence="13 15" id="KW-0030">Aminoacyl-tRNA synthetase</keyword>
<dbReference type="SUPFAM" id="SSF50249">
    <property type="entry name" value="Nucleic acid-binding proteins"/>
    <property type="match status" value="1"/>
</dbReference>
<accession>A0AAE3MH45</accession>
<feature type="domain" description="TRNA-binding" evidence="17">
    <location>
        <begin position="42"/>
        <end position="154"/>
    </location>
</feature>
<evidence type="ECO:0000256" key="11">
    <source>
        <dbReference type="ARBA" id="ARBA00022884"/>
    </source>
</evidence>
<comment type="caution">
    <text evidence="20">The sequence shown here is derived from an EMBL/GenBank/DDBJ whole genome shotgun (WGS) entry which is preliminary data.</text>
</comment>
<feature type="domain" description="FDX-ACB" evidence="18">
    <location>
        <begin position="725"/>
        <end position="818"/>
    </location>
</feature>
<evidence type="ECO:0000256" key="14">
    <source>
        <dbReference type="ARBA" id="ARBA00049255"/>
    </source>
</evidence>
<dbReference type="SUPFAM" id="SSF46955">
    <property type="entry name" value="Putative DNA-binding domain"/>
    <property type="match status" value="1"/>
</dbReference>
<dbReference type="InterPro" id="IPR045864">
    <property type="entry name" value="aa-tRNA-synth_II/BPL/LPL"/>
</dbReference>
<dbReference type="GO" id="GO:0000287">
    <property type="term" value="F:magnesium ion binding"/>
    <property type="evidence" value="ECO:0007669"/>
    <property type="project" value="UniProtKB-UniRule"/>
</dbReference>
<evidence type="ECO:0000256" key="5">
    <source>
        <dbReference type="ARBA" id="ARBA00022555"/>
    </source>
</evidence>
<keyword evidence="9 15" id="KW-0067">ATP-binding</keyword>
<dbReference type="SUPFAM" id="SSF56037">
    <property type="entry name" value="PheT/TilS domain"/>
    <property type="match status" value="1"/>
</dbReference>
<dbReference type="Pfam" id="PF17759">
    <property type="entry name" value="tRNA_synthFbeta"/>
    <property type="match status" value="1"/>
</dbReference>
<dbReference type="Pfam" id="PF01588">
    <property type="entry name" value="tRNA_bind"/>
    <property type="match status" value="1"/>
</dbReference>
<evidence type="ECO:0000256" key="10">
    <source>
        <dbReference type="ARBA" id="ARBA00022842"/>
    </source>
</evidence>
<feature type="binding site" evidence="15">
    <location>
        <position position="467"/>
    </location>
    <ligand>
        <name>Mg(2+)</name>
        <dbReference type="ChEBI" id="CHEBI:18420"/>
        <note>shared with alpha subunit</note>
    </ligand>
</feature>
<evidence type="ECO:0000256" key="13">
    <source>
        <dbReference type="ARBA" id="ARBA00023146"/>
    </source>
</evidence>
<evidence type="ECO:0000313" key="21">
    <source>
        <dbReference type="Proteomes" id="UP001207408"/>
    </source>
</evidence>
<evidence type="ECO:0000313" key="20">
    <source>
        <dbReference type="EMBL" id="MCW3807733.1"/>
    </source>
</evidence>
<keyword evidence="4 15" id="KW-0963">Cytoplasm</keyword>
<dbReference type="InterPro" id="IPR041616">
    <property type="entry name" value="PheRS_beta_core"/>
</dbReference>
<dbReference type="Gene3D" id="3.30.56.10">
    <property type="match status" value="2"/>
</dbReference>
<dbReference type="PANTHER" id="PTHR10947">
    <property type="entry name" value="PHENYLALANYL-TRNA SYNTHETASE BETA CHAIN AND LEUCINE-RICH REPEAT-CONTAINING PROTEIN 47"/>
    <property type="match status" value="1"/>
</dbReference>
<dbReference type="InterPro" id="IPR045060">
    <property type="entry name" value="Phe-tRNA-ligase_IIc_bsu"/>
</dbReference>
<dbReference type="InterPro" id="IPR002547">
    <property type="entry name" value="tRNA-bd_dom"/>
</dbReference>
<dbReference type="InterPro" id="IPR005146">
    <property type="entry name" value="B3/B4_tRNA-bd"/>
</dbReference>
<dbReference type="CDD" id="cd02796">
    <property type="entry name" value="tRNA_bind_bactPheRS"/>
    <property type="match status" value="1"/>
</dbReference>
<feature type="domain" description="B5" evidence="19">
    <location>
        <begin position="413"/>
        <end position="489"/>
    </location>
</feature>
<feature type="binding site" evidence="15">
    <location>
        <position position="476"/>
    </location>
    <ligand>
        <name>Mg(2+)</name>
        <dbReference type="ChEBI" id="CHEBI:18420"/>
        <note>shared with alpha subunit</note>
    </ligand>
</feature>
<dbReference type="InterPro" id="IPR005121">
    <property type="entry name" value="Fdx_antiC-bd"/>
</dbReference>
<dbReference type="InterPro" id="IPR004532">
    <property type="entry name" value="Phe-tRNA-ligase_IIc_bsu_bact"/>
</dbReference>
<dbReference type="PROSITE" id="PS51483">
    <property type="entry name" value="B5"/>
    <property type="match status" value="1"/>
</dbReference>
<evidence type="ECO:0000256" key="4">
    <source>
        <dbReference type="ARBA" id="ARBA00022490"/>
    </source>
</evidence>